<dbReference type="CDD" id="cd02253">
    <property type="entry name" value="DmpA"/>
    <property type="match status" value="1"/>
</dbReference>
<keyword evidence="2" id="KW-0645">Protease</keyword>
<dbReference type="SUPFAM" id="SSF56266">
    <property type="entry name" value="DmpA/ArgJ-like"/>
    <property type="match status" value="1"/>
</dbReference>
<dbReference type="InterPro" id="IPR016117">
    <property type="entry name" value="ArgJ-like_dom_sf"/>
</dbReference>
<accession>A0ABT1GBI2</accession>
<dbReference type="Proteomes" id="UP001523550">
    <property type="component" value="Unassembled WGS sequence"/>
</dbReference>
<dbReference type="RefSeq" id="WP_253448371.1">
    <property type="nucleotide sequence ID" value="NZ_JALJYF010000002.1"/>
</dbReference>
<dbReference type="PANTHER" id="PTHR36512">
    <property type="entry name" value="D-AMINOPEPTIDASE"/>
    <property type="match status" value="1"/>
</dbReference>
<dbReference type="PANTHER" id="PTHR36512:SF3">
    <property type="entry name" value="BLR5678 PROTEIN"/>
    <property type="match status" value="1"/>
</dbReference>
<reference evidence="2 3" key="1">
    <citation type="submission" date="2022-03" db="EMBL/GenBank/DDBJ databases">
        <title>Genomic Encyclopedia of Type Strains, Phase III (KMG-III): the genomes of soil and plant-associated and newly described type strains.</title>
        <authorList>
            <person name="Whitman W."/>
        </authorList>
    </citation>
    <scope>NUCLEOTIDE SEQUENCE [LARGE SCALE GENOMIC DNA]</scope>
    <source>
        <strain evidence="2 3">BSker1</strain>
    </source>
</reference>
<dbReference type="Pfam" id="PF03576">
    <property type="entry name" value="Peptidase_S58"/>
    <property type="match status" value="1"/>
</dbReference>
<evidence type="ECO:0000313" key="2">
    <source>
        <dbReference type="EMBL" id="MCP1727713.1"/>
    </source>
</evidence>
<sequence>MRLCRSIIPLGLVLGLLAQPLVGEERPRARDLGIAPGVLPAGELNAITDVEDVRVGHVSLVSGDDIRTGVTAVLPHGGNLFQDKVPGAVYTANGFGKAAGFEQVRELGVLESPILLTNTLNVGTTLEAGVAWMLEQDGNEDVHSVNVVVGETNDGFLNDIRSQSVRPQHVFSAIESAEGGTVAEGNVGAGTGTRAFGWKAGIGTASRALPDPLGGYTVGVLVQSNFGGVLTMDGARVGEALGSYTFREEVETELELELNNVVDEQGSIMVVIATDAPVSERNLERMAKRASLGIGRSGGFMSNGSGDFMVAFSTSDTVSHQSPSEGRSRNVLADRDMDPLFMATVEATEEAIYNSLLQAESMTGRQGNHMEALPIERLEEILDDR</sequence>
<protein>
    <submittedName>
        <fullName evidence="2">D-aminopeptidase</fullName>
        <ecNumber evidence="2">3.4.11.19</ecNumber>
    </submittedName>
</protein>
<dbReference type="GO" id="GO:0004177">
    <property type="term" value="F:aminopeptidase activity"/>
    <property type="evidence" value="ECO:0007669"/>
    <property type="project" value="UniProtKB-KW"/>
</dbReference>
<evidence type="ECO:0000313" key="3">
    <source>
        <dbReference type="Proteomes" id="UP001523550"/>
    </source>
</evidence>
<keyword evidence="2" id="KW-0378">Hydrolase</keyword>
<name>A0ABT1GBI2_9GAMM</name>
<dbReference type="InterPro" id="IPR005321">
    <property type="entry name" value="Peptidase_S58_DmpA"/>
</dbReference>
<keyword evidence="3" id="KW-1185">Reference proteome</keyword>
<proteinExistence type="inferred from homology"/>
<gene>
    <name evidence="2" type="ORF">J2T60_001713</name>
</gene>
<evidence type="ECO:0000256" key="1">
    <source>
        <dbReference type="ARBA" id="ARBA00007068"/>
    </source>
</evidence>
<dbReference type="EC" id="3.4.11.19" evidence="2"/>
<dbReference type="EMBL" id="JALJYF010000002">
    <property type="protein sequence ID" value="MCP1727713.1"/>
    <property type="molecule type" value="Genomic_DNA"/>
</dbReference>
<keyword evidence="2" id="KW-0031">Aminopeptidase</keyword>
<comment type="similarity">
    <text evidence="1">Belongs to the peptidase S58 family.</text>
</comment>
<comment type="caution">
    <text evidence="2">The sequence shown here is derived from an EMBL/GenBank/DDBJ whole genome shotgun (WGS) entry which is preliminary data.</text>
</comment>
<dbReference type="Gene3D" id="3.60.70.12">
    <property type="entry name" value="L-amino peptidase D-ALA esterase/amidase"/>
    <property type="match status" value="1"/>
</dbReference>
<organism evidence="2 3">
    <name type="scientific">Natronospira proteinivora</name>
    <dbReference type="NCBI Taxonomy" id="1807133"/>
    <lineage>
        <taxon>Bacteria</taxon>
        <taxon>Pseudomonadati</taxon>
        <taxon>Pseudomonadota</taxon>
        <taxon>Gammaproteobacteria</taxon>
        <taxon>Natronospirales</taxon>
        <taxon>Natronospiraceae</taxon>
        <taxon>Natronospira</taxon>
    </lineage>
</organism>